<dbReference type="PROSITE" id="PS51826">
    <property type="entry name" value="PSBD"/>
    <property type="match status" value="1"/>
</dbReference>
<dbReference type="EMBL" id="FOLT01000005">
    <property type="protein sequence ID" value="SFC32727.1"/>
    <property type="molecule type" value="Genomic_DNA"/>
</dbReference>
<feature type="region of interest" description="Disordered" evidence="7">
    <location>
        <begin position="165"/>
        <end position="206"/>
    </location>
</feature>
<dbReference type="AlphaFoldDB" id="A0A1I1I8Z1"/>
<keyword evidence="3 6" id="KW-0808">Transferase</keyword>
<reference evidence="11" key="1">
    <citation type="submission" date="2016-10" db="EMBL/GenBank/DDBJ databases">
        <authorList>
            <person name="Varghese N."/>
            <person name="Submissions S."/>
        </authorList>
    </citation>
    <scope>NUCLEOTIDE SEQUENCE [LARGE SCALE GENOMIC DNA]</scope>
    <source>
        <strain evidence="11">DSM 23664</strain>
    </source>
</reference>
<dbReference type="PROSITE" id="PS50968">
    <property type="entry name" value="BIOTINYL_LIPOYL"/>
    <property type="match status" value="1"/>
</dbReference>
<evidence type="ECO:0000259" key="8">
    <source>
        <dbReference type="PROSITE" id="PS50968"/>
    </source>
</evidence>
<protein>
    <recommendedName>
        <fullName evidence="6">Dihydrolipoamide acetyltransferase component of pyruvate dehydrogenase complex</fullName>
        <ecNumber evidence="6">2.3.1.-</ecNumber>
    </recommendedName>
</protein>
<dbReference type="PANTHER" id="PTHR43178">
    <property type="entry name" value="DIHYDROLIPOAMIDE ACETYLTRANSFERASE COMPONENT OF PYRUVATE DEHYDROGENASE COMPLEX"/>
    <property type="match status" value="1"/>
</dbReference>
<dbReference type="EC" id="2.3.1.-" evidence="6"/>
<proteinExistence type="inferred from homology"/>
<dbReference type="Proteomes" id="UP000199612">
    <property type="component" value="Unassembled WGS sequence"/>
</dbReference>
<dbReference type="SUPFAM" id="SSF47005">
    <property type="entry name" value="Peripheral subunit-binding domain of 2-oxo acid dehydrogenase complex"/>
    <property type="match status" value="1"/>
</dbReference>
<feature type="compositionally biased region" description="Acidic residues" evidence="7">
    <location>
        <begin position="80"/>
        <end position="89"/>
    </location>
</feature>
<dbReference type="Gene3D" id="2.40.50.100">
    <property type="match status" value="1"/>
</dbReference>
<evidence type="ECO:0000256" key="3">
    <source>
        <dbReference type="ARBA" id="ARBA00022679"/>
    </source>
</evidence>
<dbReference type="SUPFAM" id="SSF52777">
    <property type="entry name" value="CoA-dependent acyltransferases"/>
    <property type="match status" value="1"/>
</dbReference>
<keyword evidence="4 6" id="KW-0450">Lipoyl</keyword>
<evidence type="ECO:0000313" key="11">
    <source>
        <dbReference type="Proteomes" id="UP000199612"/>
    </source>
</evidence>
<dbReference type="GO" id="GO:0005737">
    <property type="term" value="C:cytoplasm"/>
    <property type="evidence" value="ECO:0007669"/>
    <property type="project" value="TreeGrafter"/>
</dbReference>
<evidence type="ECO:0000313" key="10">
    <source>
        <dbReference type="EMBL" id="SFC32727.1"/>
    </source>
</evidence>
<dbReference type="Gene3D" id="4.10.320.10">
    <property type="entry name" value="E3-binding domain"/>
    <property type="match status" value="1"/>
</dbReference>
<dbReference type="Gene3D" id="3.30.559.10">
    <property type="entry name" value="Chloramphenicol acetyltransferase-like domain"/>
    <property type="match status" value="1"/>
</dbReference>
<feature type="domain" description="Lipoyl-binding" evidence="8">
    <location>
        <begin position="3"/>
        <end position="78"/>
    </location>
</feature>
<name>A0A1I1I8Z1_9LACT</name>
<feature type="domain" description="Peripheral subunit-binding (PSBD)" evidence="9">
    <location>
        <begin position="149"/>
        <end position="186"/>
    </location>
</feature>
<dbReference type="GO" id="GO:0031405">
    <property type="term" value="F:lipoic acid binding"/>
    <property type="evidence" value="ECO:0007669"/>
    <property type="project" value="TreeGrafter"/>
</dbReference>
<dbReference type="InterPro" id="IPR011053">
    <property type="entry name" value="Single_hybrid_motif"/>
</dbReference>
<dbReference type="Pfam" id="PF02817">
    <property type="entry name" value="E3_binding"/>
    <property type="match status" value="1"/>
</dbReference>
<evidence type="ECO:0000259" key="9">
    <source>
        <dbReference type="PROSITE" id="PS51826"/>
    </source>
</evidence>
<evidence type="ECO:0000256" key="4">
    <source>
        <dbReference type="ARBA" id="ARBA00022823"/>
    </source>
</evidence>
<dbReference type="Pfam" id="PF00364">
    <property type="entry name" value="Biotin_lipoyl"/>
    <property type="match status" value="1"/>
</dbReference>
<accession>A0A1I1I8Z1</accession>
<comment type="cofactor">
    <cofactor evidence="1 6">
        <name>(R)-lipoate</name>
        <dbReference type="ChEBI" id="CHEBI:83088"/>
    </cofactor>
</comment>
<dbReference type="InterPro" id="IPR003016">
    <property type="entry name" value="2-oxoA_DH_lipoyl-BS"/>
</dbReference>
<dbReference type="GO" id="GO:0016407">
    <property type="term" value="F:acetyltransferase activity"/>
    <property type="evidence" value="ECO:0007669"/>
    <property type="project" value="TreeGrafter"/>
</dbReference>
<gene>
    <name evidence="10" type="ORF">SAMN04488102_10510</name>
</gene>
<dbReference type="InterPro" id="IPR000089">
    <property type="entry name" value="Biotin_lipoyl"/>
</dbReference>
<sequence length="465" mass="51108">MSTKIIEMPHLGESVTEASIAVWLVSEGDKIEKYDPIAEAVSDKVTTEIPSNYSGIVKEFLIELDTDVEIGTPIVKIETEDAGADEVESEQPVGAEAPSDPEKKEEMTEHINEEIDKEADKRPMERETTETKQESAASRSVPSTDKNTRYSPAVVRIAQERGIDLNQVEGSGKHGRITRKDVQNFDVDSQGKQNTARQTVSNGDLPKASLAVQKGLKKKAEQASAEPVSYTSSGDEVVQADGIRKAIAKKMVQSATEIPHAWLMVEADVSNIVKLRNKTKEQFKKQEGVTLSYFPFFVKAVVQALKKHPIMNASWDNGNIVYHKDINISVAVATDEHLFVPVIHNTDNYSISGLSKEISRLATLARDGKLSSQDIQGGTMTVNNTGSFGSVQSMGIINHPQAAILQVESITKRFVPTEDGGFKAADIINLCLSIDHRIIDGLQAGRFLKDVKENLQRFTDESDLY</sequence>
<dbReference type="InterPro" id="IPR001078">
    <property type="entry name" value="2-oxoacid_DH_actylTfrase"/>
</dbReference>
<keyword evidence="5 6" id="KW-0012">Acyltransferase</keyword>
<dbReference type="OrthoDB" id="9805770at2"/>
<dbReference type="InterPro" id="IPR004167">
    <property type="entry name" value="PSBD"/>
</dbReference>
<dbReference type="STRING" id="753702.SAMN04488102_10510"/>
<evidence type="ECO:0000256" key="1">
    <source>
        <dbReference type="ARBA" id="ARBA00001938"/>
    </source>
</evidence>
<feature type="compositionally biased region" description="Polar residues" evidence="7">
    <location>
        <begin position="186"/>
        <end position="202"/>
    </location>
</feature>
<evidence type="ECO:0000256" key="6">
    <source>
        <dbReference type="RuleBase" id="RU003423"/>
    </source>
</evidence>
<evidence type="ECO:0000256" key="2">
    <source>
        <dbReference type="ARBA" id="ARBA00007317"/>
    </source>
</evidence>
<feature type="compositionally biased region" description="Polar residues" evidence="7">
    <location>
        <begin position="134"/>
        <end position="145"/>
    </location>
</feature>
<dbReference type="PROSITE" id="PS00189">
    <property type="entry name" value="LIPOYL"/>
    <property type="match status" value="1"/>
</dbReference>
<feature type="region of interest" description="Disordered" evidence="7">
    <location>
        <begin position="80"/>
        <end position="151"/>
    </location>
</feature>
<comment type="similarity">
    <text evidence="2 6">Belongs to the 2-oxoacid dehydrogenase family.</text>
</comment>
<dbReference type="RefSeq" id="WP_091529679.1">
    <property type="nucleotide sequence ID" value="NZ_FOLT01000005.1"/>
</dbReference>
<dbReference type="InterPro" id="IPR036625">
    <property type="entry name" value="E3-bd_dom_sf"/>
</dbReference>
<dbReference type="InterPro" id="IPR023213">
    <property type="entry name" value="CAT-like_dom_sf"/>
</dbReference>
<evidence type="ECO:0000256" key="5">
    <source>
        <dbReference type="ARBA" id="ARBA00023315"/>
    </source>
</evidence>
<organism evidence="10 11">
    <name type="scientific">Alkalibacterium subtropicum</name>
    <dbReference type="NCBI Taxonomy" id="753702"/>
    <lineage>
        <taxon>Bacteria</taxon>
        <taxon>Bacillati</taxon>
        <taxon>Bacillota</taxon>
        <taxon>Bacilli</taxon>
        <taxon>Lactobacillales</taxon>
        <taxon>Carnobacteriaceae</taxon>
        <taxon>Alkalibacterium</taxon>
    </lineage>
</organism>
<dbReference type="CDD" id="cd06849">
    <property type="entry name" value="lipoyl_domain"/>
    <property type="match status" value="1"/>
</dbReference>
<keyword evidence="11" id="KW-1185">Reference proteome</keyword>
<dbReference type="PANTHER" id="PTHR43178:SF5">
    <property type="entry name" value="LIPOAMIDE ACYLTRANSFERASE COMPONENT OF BRANCHED-CHAIN ALPHA-KETO ACID DEHYDROGENASE COMPLEX, MITOCHONDRIAL"/>
    <property type="match status" value="1"/>
</dbReference>
<dbReference type="InterPro" id="IPR050743">
    <property type="entry name" value="2-oxoacid_DH_E2_comp"/>
</dbReference>
<dbReference type="Pfam" id="PF00198">
    <property type="entry name" value="2-oxoacid_dh"/>
    <property type="match status" value="1"/>
</dbReference>
<evidence type="ECO:0000256" key="7">
    <source>
        <dbReference type="SAM" id="MobiDB-lite"/>
    </source>
</evidence>
<feature type="compositionally biased region" description="Basic and acidic residues" evidence="7">
    <location>
        <begin position="100"/>
        <end position="133"/>
    </location>
</feature>
<dbReference type="FunFam" id="3.30.559.10:FF:000007">
    <property type="entry name" value="Dihydrolipoamide acetyltransferase component of pyruvate dehydrogenase complex"/>
    <property type="match status" value="1"/>
</dbReference>
<dbReference type="SUPFAM" id="SSF51230">
    <property type="entry name" value="Single hybrid motif"/>
    <property type="match status" value="1"/>
</dbReference>